<evidence type="ECO:0000313" key="3">
    <source>
        <dbReference type="Proteomes" id="UP000626109"/>
    </source>
</evidence>
<organism evidence="2 3">
    <name type="scientific">Polarella glacialis</name>
    <name type="common">Dinoflagellate</name>
    <dbReference type="NCBI Taxonomy" id="89957"/>
    <lineage>
        <taxon>Eukaryota</taxon>
        <taxon>Sar</taxon>
        <taxon>Alveolata</taxon>
        <taxon>Dinophyceae</taxon>
        <taxon>Suessiales</taxon>
        <taxon>Suessiaceae</taxon>
        <taxon>Polarella</taxon>
    </lineage>
</organism>
<accession>A0A813JEJ2</accession>
<name>A0A813JEJ2_POLGL</name>
<feature type="compositionally biased region" description="Polar residues" evidence="1">
    <location>
        <begin position="186"/>
        <end position="196"/>
    </location>
</feature>
<evidence type="ECO:0000313" key="2">
    <source>
        <dbReference type="EMBL" id="CAE8673008.1"/>
    </source>
</evidence>
<reference evidence="2" key="1">
    <citation type="submission" date="2021-02" db="EMBL/GenBank/DDBJ databases">
        <authorList>
            <person name="Dougan E. K."/>
            <person name="Rhodes N."/>
            <person name="Thang M."/>
            <person name="Chan C."/>
        </authorList>
    </citation>
    <scope>NUCLEOTIDE SEQUENCE</scope>
</reference>
<comment type="caution">
    <text evidence="2">The sequence shown here is derived from an EMBL/GenBank/DDBJ whole genome shotgun (WGS) entry which is preliminary data.</text>
</comment>
<evidence type="ECO:0000256" key="1">
    <source>
        <dbReference type="SAM" id="MobiDB-lite"/>
    </source>
</evidence>
<dbReference type="EMBL" id="CAJNNW010024528">
    <property type="protein sequence ID" value="CAE8673008.1"/>
    <property type="molecule type" value="Genomic_DNA"/>
</dbReference>
<feature type="region of interest" description="Disordered" evidence="1">
    <location>
        <begin position="1"/>
        <end position="95"/>
    </location>
</feature>
<sequence length="203" mass="21946">MDCSSSVAAQGKTEEVEELPEELPRASFRAPSPKPMRSKVLLHGNGSGQSTAGGSSSSADGQEGAANFREQHRQGSAGSGELYLEFPGTSKSGGSDLTAELIMSREVEANQAEGKDFCSWNTGSVWKRNHLRHEDKLNTFLQSIAPDDMEEKVTQRRVREFSRSHLSPPARPQICLSPHLDEDDSFPSSVCSNPASPNGEEKG</sequence>
<proteinExistence type="predicted"/>
<protein>
    <submittedName>
        <fullName evidence="2">Uncharacterized protein</fullName>
    </submittedName>
</protein>
<dbReference type="AlphaFoldDB" id="A0A813JEJ2"/>
<gene>
    <name evidence="2" type="ORF">PGLA2088_LOCUS18334</name>
</gene>
<feature type="region of interest" description="Disordered" evidence="1">
    <location>
        <begin position="156"/>
        <end position="203"/>
    </location>
</feature>
<dbReference type="Proteomes" id="UP000626109">
    <property type="component" value="Unassembled WGS sequence"/>
</dbReference>
<feature type="compositionally biased region" description="Low complexity" evidence="1">
    <location>
        <begin position="48"/>
        <end position="66"/>
    </location>
</feature>